<evidence type="ECO:0000313" key="3">
    <source>
        <dbReference type="Proteomes" id="UP000094426"/>
    </source>
</evidence>
<reference evidence="2 3" key="1">
    <citation type="submission" date="2015-11" db="EMBL/GenBank/DDBJ databases">
        <authorList>
            <person name="Zhang Y."/>
            <person name="Guo Z."/>
        </authorList>
    </citation>
    <scope>NUCLEOTIDE SEQUENCE [LARGE SCALE GENOMIC DNA]</scope>
    <source>
        <strain evidence="3">gdw1</strain>
    </source>
</reference>
<dbReference type="RefSeq" id="WP_011185350.1">
    <property type="nucleotide sequence ID" value="NZ_LNZG01000034.1"/>
</dbReference>
<dbReference type="OrthoDB" id="4978032at2"/>
<evidence type="ECO:0000313" key="2">
    <source>
        <dbReference type="EMBL" id="ODA89782.1"/>
    </source>
</evidence>
<protein>
    <submittedName>
        <fullName evidence="2">Uncharacterized protein</fullName>
    </submittedName>
</protein>
<accession>A0A1E2SIV3</accession>
<dbReference type="EMBL" id="LNZG01000034">
    <property type="protein sequence ID" value="ODA89782.1"/>
    <property type="molecule type" value="Genomic_DNA"/>
</dbReference>
<dbReference type="Proteomes" id="UP000094426">
    <property type="component" value="Unassembled WGS sequence"/>
</dbReference>
<proteinExistence type="predicted"/>
<gene>
    <name evidence="2" type="ORF">ATY41_03770</name>
</gene>
<organism evidence="2 3">
    <name type="scientific">Leifsonia xyli subsp. xyli</name>
    <dbReference type="NCBI Taxonomy" id="59736"/>
    <lineage>
        <taxon>Bacteria</taxon>
        <taxon>Bacillati</taxon>
        <taxon>Actinomycetota</taxon>
        <taxon>Actinomycetes</taxon>
        <taxon>Micrococcales</taxon>
        <taxon>Microbacteriaceae</taxon>
        <taxon>Leifsonia</taxon>
    </lineage>
</organism>
<comment type="caution">
    <text evidence="2">The sequence shown here is derived from an EMBL/GenBank/DDBJ whole genome shotgun (WGS) entry which is preliminary data.</text>
</comment>
<name>A0A1E2SIV3_LEIXY</name>
<evidence type="ECO:0000256" key="1">
    <source>
        <dbReference type="SAM" id="MobiDB-lite"/>
    </source>
</evidence>
<feature type="region of interest" description="Disordered" evidence="1">
    <location>
        <begin position="52"/>
        <end position="73"/>
    </location>
</feature>
<dbReference type="AlphaFoldDB" id="A0A1E2SIV3"/>
<sequence>MTRTRTATLALAVSLGACTMTPPPPPQPGARRTGLQLRDQLLEHIHDSLQASGLPDGWRYNPEPDGKPWDPTTSEFLGESCYVGSGDSQRLSVGLFHDPVGAAADFATTMSDY</sequence>
<dbReference type="PROSITE" id="PS51257">
    <property type="entry name" value="PROKAR_LIPOPROTEIN"/>
    <property type="match status" value="1"/>
</dbReference>